<keyword evidence="3" id="KW-1185">Reference proteome</keyword>
<organism evidence="2 3">
    <name type="scientific">Apiospora marii</name>
    <dbReference type="NCBI Taxonomy" id="335849"/>
    <lineage>
        <taxon>Eukaryota</taxon>
        <taxon>Fungi</taxon>
        <taxon>Dikarya</taxon>
        <taxon>Ascomycota</taxon>
        <taxon>Pezizomycotina</taxon>
        <taxon>Sordariomycetes</taxon>
        <taxon>Xylariomycetidae</taxon>
        <taxon>Amphisphaeriales</taxon>
        <taxon>Apiosporaceae</taxon>
        <taxon>Apiospora</taxon>
    </lineage>
</organism>
<evidence type="ECO:0000313" key="2">
    <source>
        <dbReference type="EMBL" id="KAK8018256.1"/>
    </source>
</evidence>
<evidence type="ECO:0008006" key="4">
    <source>
        <dbReference type="Google" id="ProtNLM"/>
    </source>
</evidence>
<gene>
    <name evidence="2" type="ORF">PG991_007446</name>
</gene>
<reference evidence="2 3" key="1">
    <citation type="submission" date="2023-01" db="EMBL/GenBank/DDBJ databases">
        <title>Analysis of 21 Apiospora genomes using comparative genomics revels a genus with tremendous synthesis potential of carbohydrate active enzymes and secondary metabolites.</title>
        <authorList>
            <person name="Sorensen T."/>
        </authorList>
    </citation>
    <scope>NUCLEOTIDE SEQUENCE [LARGE SCALE GENOMIC DNA]</scope>
    <source>
        <strain evidence="2 3">CBS 20057</strain>
    </source>
</reference>
<evidence type="ECO:0000313" key="3">
    <source>
        <dbReference type="Proteomes" id="UP001396898"/>
    </source>
</evidence>
<name>A0ABR1RTG5_9PEZI</name>
<protein>
    <recommendedName>
        <fullName evidence="4">SMP domain-containing protein</fullName>
    </recommendedName>
</protein>
<accession>A0ABR1RTG5</accession>
<evidence type="ECO:0000256" key="1">
    <source>
        <dbReference type="SAM" id="MobiDB-lite"/>
    </source>
</evidence>
<dbReference type="Proteomes" id="UP001396898">
    <property type="component" value="Unassembled WGS sequence"/>
</dbReference>
<dbReference type="EMBL" id="JAQQWI010000010">
    <property type="protein sequence ID" value="KAK8018256.1"/>
    <property type="molecule type" value="Genomic_DNA"/>
</dbReference>
<sequence>MSPTKMDEKAAEHIAKARGKNDPFAKRADMAARSTNKDQAGGRFGTPWRSGDSSNSQGEGKQEKK</sequence>
<feature type="compositionally biased region" description="Basic and acidic residues" evidence="1">
    <location>
        <begin position="1"/>
        <end position="30"/>
    </location>
</feature>
<feature type="region of interest" description="Disordered" evidence="1">
    <location>
        <begin position="1"/>
        <end position="65"/>
    </location>
</feature>
<comment type="caution">
    <text evidence="2">The sequence shown here is derived from an EMBL/GenBank/DDBJ whole genome shotgun (WGS) entry which is preliminary data.</text>
</comment>
<proteinExistence type="predicted"/>